<evidence type="ECO:0000313" key="4">
    <source>
        <dbReference type="Proteomes" id="UP000256964"/>
    </source>
</evidence>
<dbReference type="Proteomes" id="UP000256964">
    <property type="component" value="Unassembled WGS sequence"/>
</dbReference>
<evidence type="ECO:0000313" key="3">
    <source>
        <dbReference type="EMBL" id="RDX53315.1"/>
    </source>
</evidence>
<reference evidence="3 4" key="1">
    <citation type="journal article" date="2018" name="Biotechnol. Biofuels">
        <title>Integrative visual omics of the white-rot fungus Polyporus brumalis exposes the biotechnological potential of its oxidative enzymes for delignifying raw plant biomass.</title>
        <authorList>
            <person name="Miyauchi S."/>
            <person name="Rancon A."/>
            <person name="Drula E."/>
            <person name="Hage H."/>
            <person name="Chaduli D."/>
            <person name="Favel A."/>
            <person name="Grisel S."/>
            <person name="Henrissat B."/>
            <person name="Herpoel-Gimbert I."/>
            <person name="Ruiz-Duenas F.J."/>
            <person name="Chevret D."/>
            <person name="Hainaut M."/>
            <person name="Lin J."/>
            <person name="Wang M."/>
            <person name="Pangilinan J."/>
            <person name="Lipzen A."/>
            <person name="Lesage-Meessen L."/>
            <person name="Navarro D."/>
            <person name="Riley R."/>
            <person name="Grigoriev I.V."/>
            <person name="Zhou S."/>
            <person name="Raouche S."/>
            <person name="Rosso M.N."/>
        </authorList>
    </citation>
    <scope>NUCLEOTIDE SEQUENCE [LARGE SCALE GENOMIC DNA]</scope>
    <source>
        <strain evidence="3 4">BRFM 1820</strain>
    </source>
</reference>
<dbReference type="InterPro" id="IPR025337">
    <property type="entry name" value="Questin_oxidase-like"/>
</dbReference>
<dbReference type="GO" id="GO:0016491">
    <property type="term" value="F:oxidoreductase activity"/>
    <property type="evidence" value="ECO:0007669"/>
    <property type="project" value="UniProtKB-KW"/>
</dbReference>
<feature type="compositionally biased region" description="Polar residues" evidence="2">
    <location>
        <begin position="208"/>
        <end position="224"/>
    </location>
</feature>
<protein>
    <recommendedName>
        <fullName evidence="5">Oxidoreductase AflY</fullName>
    </recommendedName>
</protein>
<organism evidence="3 4">
    <name type="scientific">Lentinus brumalis</name>
    <dbReference type="NCBI Taxonomy" id="2498619"/>
    <lineage>
        <taxon>Eukaryota</taxon>
        <taxon>Fungi</taxon>
        <taxon>Dikarya</taxon>
        <taxon>Basidiomycota</taxon>
        <taxon>Agaricomycotina</taxon>
        <taxon>Agaricomycetes</taxon>
        <taxon>Polyporales</taxon>
        <taxon>Polyporaceae</taxon>
        <taxon>Lentinus</taxon>
    </lineage>
</organism>
<dbReference type="PANTHER" id="PTHR35870:SF1">
    <property type="entry name" value="PROTEIN, PUTATIVE (AFU_ORTHOLOGUE AFUA_5G03330)-RELATED"/>
    <property type="match status" value="1"/>
</dbReference>
<accession>A0A371DLB3</accession>
<keyword evidence="4" id="KW-1185">Reference proteome</keyword>
<dbReference type="Pfam" id="PF14027">
    <property type="entry name" value="Questin_oxidase"/>
    <property type="match status" value="1"/>
</dbReference>
<name>A0A371DLB3_9APHY</name>
<feature type="region of interest" description="Disordered" evidence="2">
    <location>
        <begin position="379"/>
        <end position="399"/>
    </location>
</feature>
<dbReference type="EMBL" id="KZ857387">
    <property type="protein sequence ID" value="RDX53315.1"/>
    <property type="molecule type" value="Genomic_DNA"/>
</dbReference>
<dbReference type="PANTHER" id="PTHR35870">
    <property type="entry name" value="PROTEIN, PUTATIVE (AFU_ORTHOLOGUE AFUA_5G03330)-RELATED"/>
    <property type="match status" value="1"/>
</dbReference>
<proteinExistence type="predicted"/>
<dbReference type="STRING" id="139420.A0A371DLB3"/>
<feature type="region of interest" description="Disordered" evidence="2">
    <location>
        <begin position="204"/>
        <end position="226"/>
    </location>
</feature>
<dbReference type="OrthoDB" id="10004862at2759"/>
<dbReference type="AlphaFoldDB" id="A0A371DLB3"/>
<keyword evidence="1" id="KW-0560">Oxidoreductase</keyword>
<sequence>MSANDIQLSPSIHQGILNLPGTTFEAKRTVERLLEEDRFKHHCFHGRVGFHNHLSHHLLAAYDLGATASLLQKIYDVEAQDQSNIQLFERKEGKKESINETITIQNWTSFFGDERYYASYLKFFTHEIAARGVGEVLEQFVFAPAANGNGSYMLLRFVGGALHPLIQTGYGAEFGSDAMVAQALAQTAVHSAFWPEIFDLEKPPASTDAPTYKSTGSSQRQPSKGHSLLSILRQAYDSKIMTPVMPYDPEALLSARFKAACTDGRPAEIRRLSALWQIDVCRGQAELDDKVEELLWTATLLLAGTGKRGRKPRLDFFLMHMVTATLFVPSLLDAIPSMESKATLLRAFVPVLLMYLTVRGRPRIDPGLIVSYPAVPRPPSSAGNAPAPDASAIGDPHSAEDASPWPAIVASVLHAPDAHTVKAIRSLYYAAQRYGRTPPGGAIGAFDPEGRETHDGMRQVDGSVFVRAAGVVMDTLGWVSYGQKAGSWDRSALGWDDAWKNGD</sequence>
<evidence type="ECO:0000256" key="1">
    <source>
        <dbReference type="ARBA" id="ARBA00023002"/>
    </source>
</evidence>
<evidence type="ECO:0008006" key="5">
    <source>
        <dbReference type="Google" id="ProtNLM"/>
    </source>
</evidence>
<gene>
    <name evidence="3" type="ORF">OH76DRAFT_1399208</name>
</gene>
<evidence type="ECO:0000256" key="2">
    <source>
        <dbReference type="SAM" id="MobiDB-lite"/>
    </source>
</evidence>